<evidence type="ECO:0000256" key="6">
    <source>
        <dbReference type="ARBA" id="ARBA00023136"/>
    </source>
</evidence>
<keyword evidence="3" id="KW-1003">Cell membrane</keyword>
<keyword evidence="5 7" id="KW-1133">Transmembrane helix</keyword>
<keyword evidence="4 7" id="KW-0812">Transmembrane</keyword>
<evidence type="ECO:0000259" key="8">
    <source>
        <dbReference type="PROSITE" id="PS50928"/>
    </source>
</evidence>
<evidence type="ECO:0000313" key="9">
    <source>
        <dbReference type="EMBL" id="KAB1648439.1"/>
    </source>
</evidence>
<keyword evidence="2 7" id="KW-0813">Transport</keyword>
<evidence type="ECO:0000256" key="2">
    <source>
        <dbReference type="ARBA" id="ARBA00022448"/>
    </source>
</evidence>
<evidence type="ECO:0000256" key="7">
    <source>
        <dbReference type="RuleBase" id="RU363032"/>
    </source>
</evidence>
<keyword evidence="6 7" id="KW-0472">Membrane</keyword>
<comment type="subcellular location">
    <subcellularLocation>
        <location evidence="1 7">Cell membrane</location>
        <topology evidence="1 7">Multi-pass membrane protein</topology>
    </subcellularLocation>
</comment>
<protein>
    <submittedName>
        <fullName evidence="9">ABC transporter permease</fullName>
    </submittedName>
</protein>
<reference evidence="9 10" key="1">
    <citation type="submission" date="2019-09" db="EMBL/GenBank/DDBJ databases">
        <title>Phylogeny of genus Pseudoclavibacter and closely related genus.</title>
        <authorList>
            <person name="Li Y."/>
        </authorList>
    </citation>
    <scope>NUCLEOTIDE SEQUENCE [LARGE SCALE GENOMIC DNA]</scope>
    <source>
        <strain evidence="9 10">EGI 60007</strain>
    </source>
</reference>
<feature type="transmembrane region" description="Helical" evidence="7">
    <location>
        <begin position="159"/>
        <end position="183"/>
    </location>
</feature>
<dbReference type="PANTHER" id="PTHR30151">
    <property type="entry name" value="ALKANE SULFONATE ABC TRANSPORTER-RELATED, MEMBRANE SUBUNIT"/>
    <property type="match status" value="1"/>
</dbReference>
<comment type="caution">
    <text evidence="9">The sequence shown here is derived from an EMBL/GenBank/DDBJ whole genome shotgun (WGS) entry which is preliminary data.</text>
</comment>
<gene>
    <name evidence="9" type="ORF">F8O04_10070</name>
</gene>
<dbReference type="SUPFAM" id="SSF161098">
    <property type="entry name" value="MetI-like"/>
    <property type="match status" value="1"/>
</dbReference>
<dbReference type="InterPro" id="IPR035906">
    <property type="entry name" value="MetI-like_sf"/>
</dbReference>
<evidence type="ECO:0000313" key="10">
    <source>
        <dbReference type="Proteomes" id="UP000431744"/>
    </source>
</evidence>
<dbReference type="GO" id="GO:0055085">
    <property type="term" value="P:transmembrane transport"/>
    <property type="evidence" value="ECO:0007669"/>
    <property type="project" value="InterPro"/>
</dbReference>
<dbReference type="Pfam" id="PF00528">
    <property type="entry name" value="BPD_transp_1"/>
    <property type="match status" value="1"/>
</dbReference>
<dbReference type="OrthoDB" id="3173654at2"/>
<feature type="domain" description="ABC transmembrane type-1" evidence="8">
    <location>
        <begin position="34"/>
        <end position="218"/>
    </location>
</feature>
<evidence type="ECO:0000256" key="4">
    <source>
        <dbReference type="ARBA" id="ARBA00022692"/>
    </source>
</evidence>
<dbReference type="AlphaFoldDB" id="A0A6H9WKZ0"/>
<keyword evidence="10" id="KW-1185">Reference proteome</keyword>
<comment type="similarity">
    <text evidence="7">Belongs to the binding-protein-dependent transport system permease family.</text>
</comment>
<dbReference type="PROSITE" id="PS50928">
    <property type="entry name" value="ABC_TM1"/>
    <property type="match status" value="1"/>
</dbReference>
<feature type="transmembrane region" description="Helical" evidence="7">
    <location>
        <begin position="38"/>
        <end position="60"/>
    </location>
</feature>
<accession>A0A6H9WKZ0</accession>
<name>A0A6H9WKZ0_9MICO</name>
<proteinExistence type="inferred from homology"/>
<feature type="transmembrane region" description="Helical" evidence="7">
    <location>
        <begin position="100"/>
        <end position="116"/>
    </location>
</feature>
<dbReference type="InterPro" id="IPR000515">
    <property type="entry name" value="MetI-like"/>
</dbReference>
<dbReference type="Gene3D" id="1.10.3720.10">
    <property type="entry name" value="MetI-like"/>
    <property type="match status" value="1"/>
</dbReference>
<evidence type="ECO:0000256" key="5">
    <source>
        <dbReference type="ARBA" id="ARBA00022989"/>
    </source>
</evidence>
<evidence type="ECO:0000256" key="3">
    <source>
        <dbReference type="ARBA" id="ARBA00022475"/>
    </source>
</evidence>
<dbReference type="EMBL" id="WBJY01000002">
    <property type="protein sequence ID" value="KAB1648439.1"/>
    <property type="molecule type" value="Genomic_DNA"/>
</dbReference>
<organism evidence="9 10">
    <name type="scientific">Pseudoclavibacter endophyticus</name>
    <dbReference type="NCBI Taxonomy" id="1778590"/>
    <lineage>
        <taxon>Bacteria</taxon>
        <taxon>Bacillati</taxon>
        <taxon>Actinomycetota</taxon>
        <taxon>Actinomycetes</taxon>
        <taxon>Micrococcales</taxon>
        <taxon>Microbacteriaceae</taxon>
        <taxon>Pseudoclavibacter</taxon>
    </lineage>
</organism>
<evidence type="ECO:0000256" key="1">
    <source>
        <dbReference type="ARBA" id="ARBA00004651"/>
    </source>
</evidence>
<dbReference type="PANTHER" id="PTHR30151:SF0">
    <property type="entry name" value="ABC TRANSPORTER PERMEASE PROTEIN MJ0413-RELATED"/>
    <property type="match status" value="1"/>
</dbReference>
<feature type="transmembrane region" description="Helical" evidence="7">
    <location>
        <begin position="195"/>
        <end position="217"/>
    </location>
</feature>
<feature type="transmembrane region" description="Helical" evidence="7">
    <location>
        <begin position="72"/>
        <end position="94"/>
    </location>
</feature>
<dbReference type="Proteomes" id="UP000431744">
    <property type="component" value="Unassembled WGS sequence"/>
</dbReference>
<sequence>MVSLGSTSPFFPPLRDIMVRLGEDWLLTRVVTDVFPSLLRMFAGFAIALVIGVGLGAVLGRQPLVARALNPVLQFGRALPATALVPVSIVLMGIGDTPKIALIAFVTVFPVMLNTIDGVRNVDLVLEDVCGTYRLTRKQRLLNVQLPAAGPQILAGMRIALSVAFVMMVVTELVAATNGIGYVTLQAQQNFHVTLMWSGMLLLGILGVLINGLFILVERRMLRWYKQDSGE</sequence>
<dbReference type="GO" id="GO:0005886">
    <property type="term" value="C:plasma membrane"/>
    <property type="evidence" value="ECO:0007669"/>
    <property type="project" value="UniProtKB-SubCell"/>
</dbReference>